<evidence type="ECO:0000256" key="3">
    <source>
        <dbReference type="ARBA" id="ARBA00023295"/>
    </source>
</evidence>
<dbReference type="PANTHER" id="PTHR10353:SF36">
    <property type="entry name" value="LP05116P"/>
    <property type="match status" value="1"/>
</dbReference>
<evidence type="ECO:0000313" key="5">
    <source>
        <dbReference type="RefSeq" id="XP_028150824.1"/>
    </source>
</evidence>
<comment type="similarity">
    <text evidence="1 4">Belongs to the glycosyl hydrolase 1 family.</text>
</comment>
<proteinExistence type="inferred from homology"/>
<evidence type="ECO:0000256" key="1">
    <source>
        <dbReference type="ARBA" id="ARBA00010838"/>
    </source>
</evidence>
<dbReference type="AlphaFoldDB" id="A0A6P7GMF1"/>
<protein>
    <submittedName>
        <fullName evidence="5">Beta-glucosidase 4-like</fullName>
    </submittedName>
</protein>
<dbReference type="SUPFAM" id="SSF51445">
    <property type="entry name" value="(Trans)glycosidases"/>
    <property type="match status" value="1"/>
</dbReference>
<dbReference type="Pfam" id="PF00232">
    <property type="entry name" value="Glyco_hydro_1"/>
    <property type="match status" value="1"/>
</dbReference>
<keyword evidence="2" id="KW-0378">Hydrolase</keyword>
<dbReference type="InterPro" id="IPR001360">
    <property type="entry name" value="Glyco_hydro_1"/>
</dbReference>
<dbReference type="InParanoid" id="A0A6P7GMF1"/>
<dbReference type="InterPro" id="IPR017853">
    <property type="entry name" value="GH"/>
</dbReference>
<name>A0A6P7GMF1_DIAVI</name>
<organism evidence="5">
    <name type="scientific">Diabrotica virgifera virgifera</name>
    <name type="common">western corn rootworm</name>
    <dbReference type="NCBI Taxonomy" id="50390"/>
    <lineage>
        <taxon>Eukaryota</taxon>
        <taxon>Metazoa</taxon>
        <taxon>Ecdysozoa</taxon>
        <taxon>Arthropoda</taxon>
        <taxon>Hexapoda</taxon>
        <taxon>Insecta</taxon>
        <taxon>Pterygota</taxon>
        <taxon>Neoptera</taxon>
        <taxon>Endopterygota</taxon>
        <taxon>Coleoptera</taxon>
        <taxon>Polyphaga</taxon>
        <taxon>Cucujiformia</taxon>
        <taxon>Chrysomeloidea</taxon>
        <taxon>Chrysomelidae</taxon>
        <taxon>Galerucinae</taxon>
        <taxon>Diabroticina</taxon>
        <taxon>Diabroticites</taxon>
        <taxon>Diabrotica</taxon>
    </lineage>
</organism>
<evidence type="ECO:0000256" key="2">
    <source>
        <dbReference type="ARBA" id="ARBA00022801"/>
    </source>
</evidence>
<dbReference type="RefSeq" id="XP_028150824.1">
    <property type="nucleotide sequence ID" value="XM_028295023.1"/>
</dbReference>
<evidence type="ECO:0000256" key="4">
    <source>
        <dbReference type="RuleBase" id="RU003690"/>
    </source>
</evidence>
<sequence length="149" mass="17460">MLPMATIYHWDLPQSLYDQGIHWSNVSLVPYIVDYARIVIKNLPDVEYWVTVNEPKQVCRYGYGSTLFAPALNSDGLLEYQCAYVLVKSHAAIYRMYKKEFPNYKARMSLITDCQWIEPLTNSPKDQEGAERQRQFDVRRLISFLLSNK</sequence>
<dbReference type="Gene3D" id="3.20.20.80">
    <property type="entry name" value="Glycosidases"/>
    <property type="match status" value="1"/>
</dbReference>
<dbReference type="GO" id="GO:0005975">
    <property type="term" value="P:carbohydrate metabolic process"/>
    <property type="evidence" value="ECO:0007669"/>
    <property type="project" value="InterPro"/>
</dbReference>
<dbReference type="PANTHER" id="PTHR10353">
    <property type="entry name" value="GLYCOSYL HYDROLASE"/>
    <property type="match status" value="1"/>
</dbReference>
<gene>
    <name evidence="5" type="primary">LOC114344172</name>
</gene>
<dbReference type="GO" id="GO:0008422">
    <property type="term" value="F:beta-glucosidase activity"/>
    <property type="evidence" value="ECO:0007669"/>
    <property type="project" value="TreeGrafter"/>
</dbReference>
<accession>A0A6P7GMF1</accession>
<reference evidence="5" key="1">
    <citation type="submission" date="2025-08" db="UniProtKB">
        <authorList>
            <consortium name="RefSeq"/>
        </authorList>
    </citation>
    <scope>IDENTIFICATION</scope>
    <source>
        <tissue evidence="5">Whole insect</tissue>
    </source>
</reference>
<keyword evidence="3" id="KW-0326">Glycosidase</keyword>